<feature type="compositionally biased region" description="Low complexity" evidence="1">
    <location>
        <begin position="290"/>
        <end position="303"/>
    </location>
</feature>
<feature type="compositionally biased region" description="Basic and acidic residues" evidence="1">
    <location>
        <begin position="751"/>
        <end position="764"/>
    </location>
</feature>
<dbReference type="GeneID" id="27332607"/>
<feature type="compositionally biased region" description="Polar residues" evidence="1">
    <location>
        <begin position="155"/>
        <end position="169"/>
    </location>
</feature>
<feature type="compositionally biased region" description="Polar residues" evidence="1">
    <location>
        <begin position="262"/>
        <end position="278"/>
    </location>
</feature>
<keyword evidence="3" id="KW-1185">Reference proteome</keyword>
<feature type="region of interest" description="Disordered" evidence="1">
    <location>
        <begin position="522"/>
        <end position="564"/>
    </location>
</feature>
<accession>A0A0D2B999</accession>
<feature type="compositionally biased region" description="Polar residues" evidence="1">
    <location>
        <begin position="726"/>
        <end position="742"/>
    </location>
</feature>
<feature type="region of interest" description="Disordered" evidence="1">
    <location>
        <begin position="144"/>
        <end position="169"/>
    </location>
</feature>
<feature type="region of interest" description="Disordered" evidence="1">
    <location>
        <begin position="230"/>
        <end position="375"/>
    </location>
</feature>
<dbReference type="OrthoDB" id="4121327at2759"/>
<feature type="compositionally biased region" description="Basic and acidic residues" evidence="1">
    <location>
        <begin position="52"/>
        <end position="61"/>
    </location>
</feature>
<dbReference type="EMBL" id="KN847495">
    <property type="protein sequence ID" value="KIW15478.1"/>
    <property type="molecule type" value="Genomic_DNA"/>
</dbReference>
<dbReference type="HOGENOM" id="CLU_354508_0_0_1"/>
<feature type="compositionally biased region" description="Basic and acidic residues" evidence="1">
    <location>
        <begin position="279"/>
        <end position="289"/>
    </location>
</feature>
<evidence type="ECO:0000313" key="2">
    <source>
        <dbReference type="EMBL" id="KIW15478.1"/>
    </source>
</evidence>
<reference evidence="2 3" key="1">
    <citation type="submission" date="2015-01" db="EMBL/GenBank/DDBJ databases">
        <title>The Genome Sequence of Exophiala spinifera CBS89968.</title>
        <authorList>
            <consortium name="The Broad Institute Genomics Platform"/>
            <person name="Cuomo C."/>
            <person name="de Hoog S."/>
            <person name="Gorbushina A."/>
            <person name="Stielow B."/>
            <person name="Teixiera M."/>
            <person name="Abouelleil A."/>
            <person name="Chapman S.B."/>
            <person name="Priest M."/>
            <person name="Young S.K."/>
            <person name="Wortman J."/>
            <person name="Nusbaum C."/>
            <person name="Birren B."/>
        </authorList>
    </citation>
    <scope>NUCLEOTIDE SEQUENCE [LARGE SCALE GENOMIC DNA]</scope>
    <source>
        <strain evidence="2 3">CBS 89968</strain>
    </source>
</reference>
<dbReference type="Proteomes" id="UP000053328">
    <property type="component" value="Unassembled WGS sequence"/>
</dbReference>
<gene>
    <name evidence="2" type="ORF">PV08_05524</name>
</gene>
<evidence type="ECO:0000256" key="1">
    <source>
        <dbReference type="SAM" id="MobiDB-lite"/>
    </source>
</evidence>
<feature type="compositionally biased region" description="Polar residues" evidence="1">
    <location>
        <begin position="524"/>
        <end position="539"/>
    </location>
</feature>
<feature type="compositionally biased region" description="Polar residues" evidence="1">
    <location>
        <begin position="62"/>
        <end position="79"/>
    </location>
</feature>
<dbReference type="RefSeq" id="XP_016235694.1">
    <property type="nucleotide sequence ID" value="XM_016379867.1"/>
</dbReference>
<dbReference type="AlphaFoldDB" id="A0A0D2B999"/>
<feature type="region of interest" description="Disordered" evidence="1">
    <location>
        <begin position="1"/>
        <end position="88"/>
    </location>
</feature>
<feature type="region of interest" description="Disordered" evidence="1">
    <location>
        <begin position="597"/>
        <end position="780"/>
    </location>
</feature>
<sequence>MFLSSDPAIPKPASIHAPSQDQSEGDSEVVEGHTPWAGHVQSYPRAAAMPSHRLEEHDQQEGNKAQQQYNDYDQLPSTNKRPDSQDALQASLDCRLGEGQVVSAQTTMESRSFSKSVLGYPLVSYTPTIPYHTPSDAKYEIKSPMYYPPKPPTRSPSSLLNEGPSQPETVTYQYIGPDLSQESKANYPVNIPTYFQDSNALNPSFRYSLTSQNHIDSVSFDRMAPVHTTLDDHLDSHSNSPHQGPYGDPRTPKEVQMPVDLGQQQTSAEEACWQQHSQAEAHRQTRPSDLDSLFDGSSGVGDVLDVSEQPGGATGDLNAVQKDLSPSGARDIDSPESTDLLKSQDGAGLGLDSQQRKDNPILGLPGTPAGDDLASPLALQRQRSYLDRESRLMQSAADRFRNILAANGIKCDLVPDNLARVLESAAAEKLTEGIHPQSHQEVDETIEHKAPGNCGCCEPEQNCRCVPCACQGCDCAEVPDYNACCSNKSISHCSHFQPQPIERSPSGDDTSVDDSQVDGETIQEPLSSSAAWKGQSQGDMSGISDRPNVCLPPSRPDTPRPPLDRSTLLFAHELVKDHVRQSVEPEFPVPNWIRESTPAYEDRSNNPSPISRGDSDIQMQNASDYEVSSPGQKGTHFCFLKSPEPTSVRTQSPAKPAPPPIPDDIATLKQPKRSDRRKSAVQSGKVEKRSATGSRSKGVPKSRNVTRKPTTSMGKLIEQPKKGSPANDQDSLNQEAQNSMSVGTVAAAVQKIEEELKKQKDGTPVRRSQRANKGVRTLLP</sequence>
<protein>
    <submittedName>
        <fullName evidence="2">Uncharacterized protein</fullName>
    </submittedName>
</protein>
<organism evidence="2 3">
    <name type="scientific">Exophiala spinifera</name>
    <dbReference type="NCBI Taxonomy" id="91928"/>
    <lineage>
        <taxon>Eukaryota</taxon>
        <taxon>Fungi</taxon>
        <taxon>Dikarya</taxon>
        <taxon>Ascomycota</taxon>
        <taxon>Pezizomycotina</taxon>
        <taxon>Eurotiomycetes</taxon>
        <taxon>Chaetothyriomycetidae</taxon>
        <taxon>Chaetothyriales</taxon>
        <taxon>Herpotrichiellaceae</taxon>
        <taxon>Exophiala</taxon>
    </lineage>
</organism>
<proteinExistence type="predicted"/>
<name>A0A0D2B999_9EURO</name>
<evidence type="ECO:0000313" key="3">
    <source>
        <dbReference type="Proteomes" id="UP000053328"/>
    </source>
</evidence>
<dbReference type="VEuPathDB" id="FungiDB:PV08_05524"/>